<feature type="non-terminal residue" evidence="2">
    <location>
        <position position="1"/>
    </location>
</feature>
<evidence type="ECO:0000313" key="3">
    <source>
        <dbReference type="Proteomes" id="UP001302676"/>
    </source>
</evidence>
<dbReference type="GO" id="GO:0000428">
    <property type="term" value="C:DNA-directed RNA polymerase complex"/>
    <property type="evidence" value="ECO:0007669"/>
    <property type="project" value="UniProtKB-KW"/>
</dbReference>
<keyword evidence="2" id="KW-0804">Transcription</keyword>
<evidence type="ECO:0000256" key="1">
    <source>
        <dbReference type="SAM" id="MobiDB-lite"/>
    </source>
</evidence>
<dbReference type="GeneID" id="87814029"/>
<gene>
    <name evidence="2" type="ORF">C8A04DRAFT_12677</name>
</gene>
<protein>
    <submittedName>
        <fullName evidence="2">DNA-directed RNA polymerase I, subunit RPA34.5</fullName>
    </submittedName>
</protein>
<feature type="region of interest" description="Disordered" evidence="1">
    <location>
        <begin position="111"/>
        <end position="269"/>
    </location>
</feature>
<dbReference type="PANTHER" id="PTHR28155">
    <property type="entry name" value="ACR243WP"/>
    <property type="match status" value="1"/>
</dbReference>
<dbReference type="InterPro" id="IPR013240">
    <property type="entry name" value="DNA-dir_RNA_pol1_su_RPA34"/>
</dbReference>
<dbReference type="InterPro" id="IPR053263">
    <property type="entry name" value="Euk_RPA34_RNAP_subunit"/>
</dbReference>
<comment type="caution">
    <text evidence="2">The sequence shown here is derived from an EMBL/GenBank/DDBJ whole genome shotgun (WGS) entry which is preliminary data.</text>
</comment>
<reference evidence="2" key="2">
    <citation type="submission" date="2023-05" db="EMBL/GenBank/DDBJ databases">
        <authorList>
            <consortium name="Lawrence Berkeley National Laboratory"/>
            <person name="Steindorff A."/>
            <person name="Hensen N."/>
            <person name="Bonometti L."/>
            <person name="Westerberg I."/>
            <person name="Brannstrom I.O."/>
            <person name="Guillou S."/>
            <person name="Cros-Aarteil S."/>
            <person name="Calhoun S."/>
            <person name="Haridas S."/>
            <person name="Kuo A."/>
            <person name="Mondo S."/>
            <person name="Pangilinan J."/>
            <person name="Riley R."/>
            <person name="Labutti K."/>
            <person name="Andreopoulos B."/>
            <person name="Lipzen A."/>
            <person name="Chen C."/>
            <person name="Yanf M."/>
            <person name="Daum C."/>
            <person name="Ng V."/>
            <person name="Clum A."/>
            <person name="Ohm R."/>
            <person name="Martin F."/>
            <person name="Silar P."/>
            <person name="Natvig D."/>
            <person name="Lalanne C."/>
            <person name="Gautier V."/>
            <person name="Ament-Velasquez S.L."/>
            <person name="Kruys A."/>
            <person name="Hutchinson M.I."/>
            <person name="Powell A.J."/>
            <person name="Barry K."/>
            <person name="Miller A.N."/>
            <person name="Grigoriev I.V."/>
            <person name="Debuchy R."/>
            <person name="Gladieux P."/>
            <person name="Thoren M.H."/>
            <person name="Johannesson H."/>
        </authorList>
    </citation>
    <scope>NUCLEOTIDE SEQUENCE</scope>
    <source>
        <strain evidence="2">CBS 141.50</strain>
    </source>
</reference>
<dbReference type="Pfam" id="PF08208">
    <property type="entry name" value="RNA_polI_A34"/>
    <property type="match status" value="1"/>
</dbReference>
<proteinExistence type="predicted"/>
<feature type="compositionally biased region" description="Basic and acidic residues" evidence="1">
    <location>
        <begin position="171"/>
        <end position="183"/>
    </location>
</feature>
<dbReference type="Proteomes" id="UP001302676">
    <property type="component" value="Unassembled WGS sequence"/>
</dbReference>
<evidence type="ECO:0000313" key="2">
    <source>
        <dbReference type="EMBL" id="KAK4143039.1"/>
    </source>
</evidence>
<name>A0AAN6V1J1_9PEZI</name>
<keyword evidence="3" id="KW-1185">Reference proteome</keyword>
<dbReference type="RefSeq" id="XP_062636410.1">
    <property type="nucleotide sequence ID" value="XM_062777416.1"/>
</dbReference>
<organism evidence="2 3">
    <name type="scientific">Dichotomopilus funicola</name>
    <dbReference type="NCBI Taxonomy" id="1934379"/>
    <lineage>
        <taxon>Eukaryota</taxon>
        <taxon>Fungi</taxon>
        <taxon>Dikarya</taxon>
        <taxon>Ascomycota</taxon>
        <taxon>Pezizomycotina</taxon>
        <taxon>Sordariomycetes</taxon>
        <taxon>Sordariomycetidae</taxon>
        <taxon>Sordariales</taxon>
        <taxon>Chaetomiaceae</taxon>
        <taxon>Dichotomopilus</taxon>
    </lineage>
</organism>
<dbReference type="AlphaFoldDB" id="A0AAN6V1J1"/>
<sequence length="269" mass="28902">LKKAKAEGKQIWYFTTPKSVPIEVVQKQVIPLDKVHTGKSIFAHDGADYTGHFEEPINHAIKLLIPGKTGANYETLDHSVDRVMHITRVTRFDQEAKSDAVSAVAAVSSPAITGAPRPQPKGLKARYRPFGATKGNDESTEEEDVQMGDAPVLSSKTDTPKVVAAKKRKHGDVEKATPKKEESTSTPKKSKKARVNGSSLAREDKLEAPVTVAHTLSASSETRSAKKSKSKDKSQTTDSPAPVQKPKGPQKAPKITPVPPPVIPGVTSP</sequence>
<dbReference type="GO" id="GO:0006360">
    <property type="term" value="P:transcription by RNA polymerase I"/>
    <property type="evidence" value="ECO:0007669"/>
    <property type="project" value="InterPro"/>
</dbReference>
<dbReference type="PANTHER" id="PTHR28155:SF1">
    <property type="entry name" value="DNA-DIRECTED RNA POLYMERASE I SUBUNIT RPA34.5-DOMAIN-CONTAINING PROTEIN"/>
    <property type="match status" value="1"/>
</dbReference>
<keyword evidence="2" id="KW-0240">DNA-directed RNA polymerase</keyword>
<reference evidence="2" key="1">
    <citation type="journal article" date="2023" name="Mol. Phylogenet. Evol.">
        <title>Genome-scale phylogeny and comparative genomics of the fungal order Sordariales.</title>
        <authorList>
            <person name="Hensen N."/>
            <person name="Bonometti L."/>
            <person name="Westerberg I."/>
            <person name="Brannstrom I.O."/>
            <person name="Guillou S."/>
            <person name="Cros-Aarteil S."/>
            <person name="Calhoun S."/>
            <person name="Haridas S."/>
            <person name="Kuo A."/>
            <person name="Mondo S."/>
            <person name="Pangilinan J."/>
            <person name="Riley R."/>
            <person name="LaButti K."/>
            <person name="Andreopoulos B."/>
            <person name="Lipzen A."/>
            <person name="Chen C."/>
            <person name="Yan M."/>
            <person name="Daum C."/>
            <person name="Ng V."/>
            <person name="Clum A."/>
            <person name="Steindorff A."/>
            <person name="Ohm R.A."/>
            <person name="Martin F."/>
            <person name="Silar P."/>
            <person name="Natvig D.O."/>
            <person name="Lalanne C."/>
            <person name="Gautier V."/>
            <person name="Ament-Velasquez S.L."/>
            <person name="Kruys A."/>
            <person name="Hutchinson M.I."/>
            <person name="Powell A.J."/>
            <person name="Barry K."/>
            <person name="Miller A.N."/>
            <person name="Grigoriev I.V."/>
            <person name="Debuchy R."/>
            <person name="Gladieux P."/>
            <person name="Hiltunen Thoren M."/>
            <person name="Johannesson H."/>
        </authorList>
    </citation>
    <scope>NUCLEOTIDE SEQUENCE</scope>
    <source>
        <strain evidence="2">CBS 141.50</strain>
    </source>
</reference>
<accession>A0AAN6V1J1</accession>
<dbReference type="EMBL" id="MU853590">
    <property type="protein sequence ID" value="KAK4143039.1"/>
    <property type="molecule type" value="Genomic_DNA"/>
</dbReference>